<feature type="compositionally biased region" description="Basic and acidic residues" evidence="1">
    <location>
        <begin position="576"/>
        <end position="588"/>
    </location>
</feature>
<evidence type="ECO:0000313" key="3">
    <source>
        <dbReference type="Proteomes" id="UP000717585"/>
    </source>
</evidence>
<keyword evidence="3" id="KW-1185">Reference proteome</keyword>
<organism evidence="2 3">
    <name type="scientific">Carpediemonas membranifera</name>
    <dbReference type="NCBI Taxonomy" id="201153"/>
    <lineage>
        <taxon>Eukaryota</taxon>
        <taxon>Metamonada</taxon>
        <taxon>Carpediemonas-like organisms</taxon>
        <taxon>Carpediemonas</taxon>
    </lineage>
</organism>
<feature type="region of interest" description="Disordered" evidence="1">
    <location>
        <begin position="554"/>
        <end position="621"/>
    </location>
</feature>
<feature type="compositionally biased region" description="Low complexity" evidence="1">
    <location>
        <begin position="596"/>
        <end position="621"/>
    </location>
</feature>
<evidence type="ECO:0000256" key="1">
    <source>
        <dbReference type="SAM" id="MobiDB-lite"/>
    </source>
</evidence>
<accession>A0A8J6BF69</accession>
<name>A0A8J6BF69_9EUKA</name>
<reference evidence="2" key="1">
    <citation type="submission" date="2021-05" db="EMBL/GenBank/DDBJ databases">
        <title>A free-living protist that lacks canonical eukaryotic 1 DNA replication and segregation systems.</title>
        <authorList>
            <person name="Salas-Leiva D.E."/>
            <person name="Tromer E.C."/>
            <person name="Curtis B.A."/>
            <person name="Jerlstrom-Hultqvist J."/>
            <person name="Kolisko M."/>
            <person name="Yi Z."/>
            <person name="Salas-Leiva J.S."/>
            <person name="Gallot-Lavallee L."/>
            <person name="Kops G.J.P.L."/>
            <person name="Archibald J.M."/>
            <person name="Simpson A.G.B."/>
            <person name="Roger A.J."/>
        </authorList>
    </citation>
    <scope>NUCLEOTIDE SEQUENCE</scope>
    <source>
        <strain evidence="2">BICM</strain>
    </source>
</reference>
<dbReference type="EMBL" id="JAHDYR010000007">
    <property type="protein sequence ID" value="KAG9396192.1"/>
    <property type="molecule type" value="Genomic_DNA"/>
</dbReference>
<dbReference type="Proteomes" id="UP000717585">
    <property type="component" value="Unassembled WGS sequence"/>
</dbReference>
<proteinExistence type="predicted"/>
<comment type="caution">
    <text evidence="2">The sequence shown here is derived from an EMBL/GenBank/DDBJ whole genome shotgun (WGS) entry which is preliminary data.</text>
</comment>
<dbReference type="AlphaFoldDB" id="A0A8J6BF69"/>
<sequence>MDPRAELASRKSFKSSSLHLHSAPLAATLERPSTGPTAASKKVAKTKKRLNDVAIRPETRNEVKRSVIKVKDRDTLPTPSRSQLTFQQILRKFFSKTKSDQALFIKTVEGLVLLHRNLASLPTLPITDVNLALAALVSVCERRDSLSPIALGLVVDIITTDNRPLFDPLMRSTLRLFAQSFVTEAMTRDALVLSRTYGYTDDIHTINAHKRPDPAARAPVQAVALRAAWAFVAAGIVTPLETPLLHVSRLYPSKVPVPASGPQLLADTRVVAPAGFTGVLFETTVSTPCAPDSTAVIRASYHLEVHACRVVPPGALRLVVWCMPARHRLYVSDRRGERGHRVTRLPVPGIDASPAVQTSLMATKKELSVRNEHQTQFKAAQSTTLRNSMPSVQFQDDGIVADDRYWTWPQPDDAPLSMDGRDVGMDAAYVHPVIMYSRDVVGSCRVRFGVYPTRPHVHVALLARGDQLKEYGVCVERLTLEHVSDLAGTDRFEQLPLMKVPACVMRTGGRPTAITDPRPAEKWEVLSSDLMASATPQTPEPEEEAPGVGMVEYESGDEDEEVRQVRFGETSEGEAEERYEGGDEAPEHESDDSDSGDPTPDSTPESSPESRSVASPSLSPSTLIERLYEEAERVGVEGGDVEAAAGRIVDELAAFSQGLVQCLLVHDIWPDRDATDDVSNLLVESAYGDEYELRGREVGDYPPEEAIGAVFGLGRGNGGHHFDIAVAFAEGNCWVYNASAGAGACTF</sequence>
<evidence type="ECO:0000313" key="2">
    <source>
        <dbReference type="EMBL" id="KAG9396192.1"/>
    </source>
</evidence>
<protein>
    <submittedName>
        <fullName evidence="2">Uncharacterized protein</fullName>
    </submittedName>
</protein>
<feature type="region of interest" description="Disordered" evidence="1">
    <location>
        <begin position="24"/>
        <end position="48"/>
    </location>
</feature>
<gene>
    <name evidence="2" type="ORF">J8273_2544</name>
</gene>